<evidence type="ECO:0000313" key="4">
    <source>
        <dbReference type="Proteomes" id="UP000192911"/>
    </source>
</evidence>
<feature type="transmembrane region" description="Helical" evidence="2">
    <location>
        <begin position="190"/>
        <end position="212"/>
    </location>
</feature>
<dbReference type="AlphaFoldDB" id="A0A1X7FSM4"/>
<feature type="transmembrane region" description="Helical" evidence="2">
    <location>
        <begin position="53"/>
        <end position="74"/>
    </location>
</feature>
<keyword evidence="2" id="KW-0812">Transmembrane</keyword>
<feature type="transmembrane region" description="Helical" evidence="2">
    <location>
        <begin position="233"/>
        <end position="252"/>
    </location>
</feature>
<evidence type="ECO:0000313" key="3">
    <source>
        <dbReference type="EMBL" id="SMF58070.1"/>
    </source>
</evidence>
<feature type="region of interest" description="Disordered" evidence="1">
    <location>
        <begin position="441"/>
        <end position="466"/>
    </location>
</feature>
<feature type="transmembrane region" description="Helical" evidence="2">
    <location>
        <begin position="406"/>
        <end position="426"/>
    </location>
</feature>
<feature type="transmembrane region" description="Helical" evidence="2">
    <location>
        <begin position="323"/>
        <end position="345"/>
    </location>
</feature>
<dbReference type="STRING" id="28094.SAMN06295900_11165"/>
<feature type="transmembrane region" description="Helical" evidence="2">
    <location>
        <begin position="264"/>
        <end position="284"/>
    </location>
</feature>
<feature type="transmembrane region" description="Helical" evidence="2">
    <location>
        <begin position="157"/>
        <end position="178"/>
    </location>
</feature>
<reference evidence="4" key="1">
    <citation type="submission" date="2017-04" db="EMBL/GenBank/DDBJ databases">
        <authorList>
            <person name="Varghese N."/>
            <person name="Submissions S."/>
        </authorList>
    </citation>
    <scope>NUCLEOTIDE SEQUENCE [LARGE SCALE GENOMIC DNA]</scope>
    <source>
        <strain evidence="4">Ballard 720</strain>
    </source>
</reference>
<dbReference type="RefSeq" id="WP_233211943.1">
    <property type="nucleotide sequence ID" value="NZ_BSQD01000008.1"/>
</dbReference>
<keyword evidence="2" id="KW-1133">Transmembrane helix</keyword>
<sequence length="466" mass="50098">MRRALALEASPALKAPLRFFLAAPAFVFAAALLLAWAGPQALASRWSPYALAITHLLTLGALTGTMVGALIQILPVVVGIQIARPICTAAAVHALLTSGALTLAGAFVSGRRMLFALGALLLASAFAWLLTACAIGLWRGRRTAATGVADLLRAVDLALIALLVTASLGVYLALTLAWPHATPIVTLTNWHAIWGLAGWFGLLVVGIGYQLIPMFQVTEPYPSHLARWLAPGCFALLAGSALAAFVISLSAVPGSTSDTIAELLPSLVFVPYVVFATVTLWLLHRRKRPSPDATTLFWRTSMASLACCPLALAAATVTQEPRWFVAFGILALVGVGWSAVNGMLYKIVPFLLWYHLQAELAQPLSIVPKVKDIIPDRAAMHQYYAHLAALALLAAASQWPGPLARVAAFSLGVASVWLIVLLARALRLYARVRREIARVSVQRHERERNKPTPRDERVPEPVTERQ</sequence>
<feature type="transmembrane region" description="Helical" evidence="2">
    <location>
        <begin position="114"/>
        <end position="137"/>
    </location>
</feature>
<organism evidence="3 4">
    <name type="scientific">Trinickia caryophylli</name>
    <name type="common">Paraburkholderia caryophylli</name>
    <dbReference type="NCBI Taxonomy" id="28094"/>
    <lineage>
        <taxon>Bacteria</taxon>
        <taxon>Pseudomonadati</taxon>
        <taxon>Pseudomonadota</taxon>
        <taxon>Betaproteobacteria</taxon>
        <taxon>Burkholderiales</taxon>
        <taxon>Burkholderiaceae</taxon>
        <taxon>Trinickia</taxon>
    </lineage>
</organism>
<evidence type="ECO:0000256" key="2">
    <source>
        <dbReference type="SAM" id="Phobius"/>
    </source>
</evidence>
<name>A0A1X7FSM4_TRICW</name>
<evidence type="ECO:0000256" key="1">
    <source>
        <dbReference type="SAM" id="MobiDB-lite"/>
    </source>
</evidence>
<dbReference type="GeneID" id="95552909"/>
<proteinExistence type="predicted"/>
<gene>
    <name evidence="3" type="ORF">SAMN06295900_11165</name>
</gene>
<dbReference type="Proteomes" id="UP000192911">
    <property type="component" value="Unassembled WGS sequence"/>
</dbReference>
<feature type="transmembrane region" description="Helical" evidence="2">
    <location>
        <begin position="86"/>
        <end position="108"/>
    </location>
</feature>
<protein>
    <submittedName>
        <fullName evidence="3">Uncharacterized protein</fullName>
    </submittedName>
</protein>
<dbReference type="EMBL" id="FXAH01000011">
    <property type="protein sequence ID" value="SMF58070.1"/>
    <property type="molecule type" value="Genomic_DNA"/>
</dbReference>
<feature type="transmembrane region" description="Helical" evidence="2">
    <location>
        <begin position="383"/>
        <end position="400"/>
    </location>
</feature>
<keyword evidence="2" id="KW-0472">Membrane</keyword>
<feature type="transmembrane region" description="Helical" evidence="2">
    <location>
        <begin position="296"/>
        <end position="317"/>
    </location>
</feature>
<accession>A0A1X7FSM4</accession>
<keyword evidence="4" id="KW-1185">Reference proteome</keyword>